<protein>
    <submittedName>
        <fullName evidence="1">Amidoligase enzyme</fullName>
    </submittedName>
</protein>
<reference evidence="1 2" key="1">
    <citation type="submission" date="2019-09" db="EMBL/GenBank/DDBJ databases">
        <authorList>
            <person name="Chen X.-Y."/>
        </authorList>
    </citation>
    <scope>NUCLEOTIDE SEQUENCE [LARGE SCALE GENOMIC DNA]</scope>
    <source>
        <strain evidence="1 2">NY5</strain>
    </source>
</reference>
<keyword evidence="2" id="KW-1185">Reference proteome</keyword>
<dbReference type="Pfam" id="PF12224">
    <property type="entry name" value="Amidoligase_2"/>
    <property type="match status" value="1"/>
</dbReference>
<gene>
    <name evidence="1" type="ORF">F0M18_05360</name>
</gene>
<accession>A0A5B0X514</accession>
<evidence type="ECO:0000313" key="2">
    <source>
        <dbReference type="Proteomes" id="UP000323708"/>
    </source>
</evidence>
<organism evidence="1 2">
    <name type="scientific">Pseudohalioglobus sediminis</name>
    <dbReference type="NCBI Taxonomy" id="2606449"/>
    <lineage>
        <taxon>Bacteria</taxon>
        <taxon>Pseudomonadati</taxon>
        <taxon>Pseudomonadota</taxon>
        <taxon>Gammaproteobacteria</taxon>
        <taxon>Cellvibrionales</taxon>
        <taxon>Halieaceae</taxon>
        <taxon>Pseudohalioglobus</taxon>
    </lineage>
</organism>
<proteinExistence type="predicted"/>
<dbReference type="RefSeq" id="WP_149610376.1">
    <property type="nucleotide sequence ID" value="NZ_VTUX01000002.1"/>
</dbReference>
<sequence length="342" mass="39132">MSETYLLPPRLTDDSGQPRRAGFEFEFGNLPITATARSLQQALGGELEDISPFEAVIHESQLGRLKVERDANLLKSTRYRKLLETLGVEFTPGSLAHEIETNIDSASRILIPCEVVTQPVAFADMAMLDTLVDTLNQLGAEGTQHSIIYAFGLHINASIPSRDSLDILRHLQAFLLLHAWLVDMAGTDRTRRYLTPYIDPFPQHYMEHVLQVDYQPDTDQLIDDYLHFNPTRNRALDMLPIFCDLDRERVLAGLPADERKLVSARPAFHYRLPDCKVNVPGWSVATPWNHWVFIEKLAHDSALLERLIAHWQEHYADFKLAQNTRWVRHLTSLIAEQYLTDK</sequence>
<comment type="caution">
    <text evidence="1">The sequence shown here is derived from an EMBL/GenBank/DDBJ whole genome shotgun (WGS) entry which is preliminary data.</text>
</comment>
<dbReference type="AlphaFoldDB" id="A0A5B0X514"/>
<evidence type="ECO:0000313" key="1">
    <source>
        <dbReference type="EMBL" id="KAA1193269.1"/>
    </source>
</evidence>
<dbReference type="EMBL" id="VTUX01000002">
    <property type="protein sequence ID" value="KAA1193269.1"/>
    <property type="molecule type" value="Genomic_DNA"/>
</dbReference>
<keyword evidence="1" id="KW-0436">Ligase</keyword>
<dbReference type="Proteomes" id="UP000323708">
    <property type="component" value="Unassembled WGS sequence"/>
</dbReference>
<dbReference type="InterPro" id="IPR022025">
    <property type="entry name" value="Amidoligase_2"/>
</dbReference>
<dbReference type="GO" id="GO:0016874">
    <property type="term" value="F:ligase activity"/>
    <property type="evidence" value="ECO:0007669"/>
    <property type="project" value="UniProtKB-KW"/>
</dbReference>
<name>A0A5B0X514_9GAMM</name>